<protein>
    <submittedName>
        <fullName evidence="2">Sorting nexin carboxy-terminal protein</fullName>
    </submittedName>
</protein>
<feature type="signal peptide" evidence="1">
    <location>
        <begin position="1"/>
        <end position="19"/>
    </location>
</feature>
<dbReference type="AlphaFoldDB" id="A0A392MC96"/>
<name>A0A392MC96_9FABA</name>
<feature type="chain" id="PRO_5017177419" evidence="1">
    <location>
        <begin position="20"/>
        <end position="43"/>
    </location>
</feature>
<sequence length="43" mass="4945">SSVCLKLLAFDLLEMLLLSAFPELADVFKQVHEEKHRFGELVK</sequence>
<keyword evidence="1" id="KW-0732">Signal</keyword>
<accession>A0A392MC96</accession>
<evidence type="ECO:0000256" key="1">
    <source>
        <dbReference type="SAM" id="SignalP"/>
    </source>
</evidence>
<feature type="non-terminal residue" evidence="2">
    <location>
        <position position="1"/>
    </location>
</feature>
<comment type="caution">
    <text evidence="2">The sequence shown here is derived from an EMBL/GenBank/DDBJ whole genome shotgun (WGS) entry which is preliminary data.</text>
</comment>
<proteinExistence type="predicted"/>
<organism evidence="2 3">
    <name type="scientific">Trifolium medium</name>
    <dbReference type="NCBI Taxonomy" id="97028"/>
    <lineage>
        <taxon>Eukaryota</taxon>
        <taxon>Viridiplantae</taxon>
        <taxon>Streptophyta</taxon>
        <taxon>Embryophyta</taxon>
        <taxon>Tracheophyta</taxon>
        <taxon>Spermatophyta</taxon>
        <taxon>Magnoliopsida</taxon>
        <taxon>eudicotyledons</taxon>
        <taxon>Gunneridae</taxon>
        <taxon>Pentapetalae</taxon>
        <taxon>rosids</taxon>
        <taxon>fabids</taxon>
        <taxon>Fabales</taxon>
        <taxon>Fabaceae</taxon>
        <taxon>Papilionoideae</taxon>
        <taxon>50 kb inversion clade</taxon>
        <taxon>NPAAA clade</taxon>
        <taxon>Hologalegina</taxon>
        <taxon>IRL clade</taxon>
        <taxon>Trifolieae</taxon>
        <taxon>Trifolium</taxon>
    </lineage>
</organism>
<gene>
    <name evidence="2" type="ORF">A2U01_0005982</name>
</gene>
<dbReference type="Proteomes" id="UP000265520">
    <property type="component" value="Unassembled WGS sequence"/>
</dbReference>
<evidence type="ECO:0000313" key="2">
    <source>
        <dbReference type="EMBL" id="MCH85140.1"/>
    </source>
</evidence>
<reference evidence="2 3" key="1">
    <citation type="journal article" date="2018" name="Front. Plant Sci.">
        <title>Red Clover (Trifolium pratense) and Zigzag Clover (T. medium) - A Picture of Genomic Similarities and Differences.</title>
        <authorList>
            <person name="Dluhosova J."/>
            <person name="Istvanek J."/>
            <person name="Nedelnik J."/>
            <person name="Repkova J."/>
        </authorList>
    </citation>
    <scope>NUCLEOTIDE SEQUENCE [LARGE SCALE GENOMIC DNA]</scope>
    <source>
        <strain evidence="3">cv. 10/8</strain>
        <tissue evidence="2">Leaf</tissue>
    </source>
</reference>
<keyword evidence="3" id="KW-1185">Reference proteome</keyword>
<dbReference type="EMBL" id="LXQA010007965">
    <property type="protein sequence ID" value="MCH85140.1"/>
    <property type="molecule type" value="Genomic_DNA"/>
</dbReference>
<evidence type="ECO:0000313" key="3">
    <source>
        <dbReference type="Proteomes" id="UP000265520"/>
    </source>
</evidence>